<sequence>MTSSPLLPAEIQPSRASLPTVRFSSRARAMTLLSHPAPPAEALASLPPPPVLPPPVRLLVALATLSAAAQSPAFLPSPSASATPAWRKMAQEWARAVHHLLPIEAERLPRATPASEQVISAADAHWADLADAEERREEQNKVVYLLVLASVFQPPTEGEEVTMVDVKRAKDALGSSSYSATAASSDDEKTKIRPPAEDTVPTLSYTPPARLLIYTTLHLLRIPASPLLPTIEHQLAASLFAALQSTTTTTSGDTTSTSAVESARVQQAQGWGGSTGRWLATGAGALIGGVALGLTGGLAAPAIAALVPGFMTFGLLTTASAPLVLGSVFGIAGGGLTSRRVRERWRGVDEFEFVDVKVGSEEVVPALEAKRGGQTDEAGEKESEEGKRAAGDKLSEVKEGEGKASAQRETAAPSLIATIVVPGLLTKSRTEALQAWQSTIVPSSPALSDGRDIYVLKYETAHMLQTGKAIDAWVTNKVKGYVKKEIIKRTVLSAYFTAVALPMSVYNMASLGLDNTWVQSQDKAIKAGRLLGEVLENRVQGQRPVVLIGSSLGALTVLHALLYLSSRANKSSPTALPQIVDSAFLISLPSAPSSEEWQACRQVVARRLVNAWCEKDLVLAGIVRLHEVFSRAVTLQNGVYVAGLRAVKQPGVEDVDLSDVIEGHLDLQRQMGEVLRVIRIDE</sequence>
<organism evidence="1 2">
    <name type="scientific">Naganishia cerealis</name>
    <dbReference type="NCBI Taxonomy" id="610337"/>
    <lineage>
        <taxon>Eukaryota</taxon>
        <taxon>Fungi</taxon>
        <taxon>Dikarya</taxon>
        <taxon>Basidiomycota</taxon>
        <taxon>Agaricomycotina</taxon>
        <taxon>Tremellomycetes</taxon>
        <taxon>Filobasidiales</taxon>
        <taxon>Filobasidiaceae</taxon>
        <taxon>Naganishia</taxon>
    </lineage>
</organism>
<evidence type="ECO:0000313" key="2">
    <source>
        <dbReference type="Proteomes" id="UP001241377"/>
    </source>
</evidence>
<accession>A0ACC2UZY2</accession>
<dbReference type="EMBL" id="JASBWR010000136">
    <property type="protein sequence ID" value="KAJ9092316.1"/>
    <property type="molecule type" value="Genomic_DNA"/>
</dbReference>
<proteinExistence type="predicted"/>
<gene>
    <name evidence="1" type="ORF">QFC19_008750</name>
</gene>
<evidence type="ECO:0000313" key="1">
    <source>
        <dbReference type="EMBL" id="KAJ9092316.1"/>
    </source>
</evidence>
<dbReference type="Proteomes" id="UP001241377">
    <property type="component" value="Unassembled WGS sequence"/>
</dbReference>
<name>A0ACC2UZY2_9TREE</name>
<protein>
    <submittedName>
        <fullName evidence="1">Uncharacterized protein</fullName>
    </submittedName>
</protein>
<comment type="caution">
    <text evidence="1">The sequence shown here is derived from an EMBL/GenBank/DDBJ whole genome shotgun (WGS) entry which is preliminary data.</text>
</comment>
<keyword evidence="2" id="KW-1185">Reference proteome</keyword>
<reference evidence="1" key="1">
    <citation type="submission" date="2023-04" db="EMBL/GenBank/DDBJ databases">
        <title>Draft Genome sequencing of Naganishia species isolated from polar environments using Oxford Nanopore Technology.</title>
        <authorList>
            <person name="Leo P."/>
            <person name="Venkateswaran K."/>
        </authorList>
    </citation>
    <scope>NUCLEOTIDE SEQUENCE</scope>
    <source>
        <strain evidence="1">MNA-CCFEE 5261</strain>
    </source>
</reference>